<reference evidence="6 7" key="1">
    <citation type="submission" date="2017-06" db="EMBL/GenBank/DDBJ databases">
        <title>Draft genome sequence of a variant of Elsinoe murrayae.</title>
        <authorList>
            <person name="Cheng Q."/>
        </authorList>
    </citation>
    <scope>NUCLEOTIDE SEQUENCE [LARGE SCALE GENOMIC DNA]</scope>
    <source>
        <strain evidence="6 7">CQ-2017a</strain>
    </source>
</reference>
<dbReference type="GO" id="GO:0008168">
    <property type="term" value="F:methyltransferase activity"/>
    <property type="evidence" value="ECO:0007669"/>
    <property type="project" value="UniProtKB-KW"/>
</dbReference>
<protein>
    <submittedName>
        <fullName evidence="6">Histone-lysine N-methyltransferase, H3 lysine-4 specific</fullName>
    </submittedName>
</protein>
<evidence type="ECO:0000256" key="2">
    <source>
        <dbReference type="ARBA" id="ARBA00022679"/>
    </source>
</evidence>
<dbReference type="PANTHER" id="PTHR12350">
    <property type="entry name" value="HISTONE-LYSINE N-METHYLTRANSFERASE-RELATED"/>
    <property type="match status" value="1"/>
</dbReference>
<sequence length="190" mass="20461">MASTATPADTSAPPPPPSAPTDPSVAQQTPTGAYPLSLNDLTSLVAYHAHPAGLSIRSLVALPAGSVFTKITTSTPAPVKRWSTVQTSESTHIELNSALLYMNHSCDPSLEINVKSMEIRVARGKDLKQGDELSFFYPSTEWAFDNPFKCLCGSKGCLGEVKGAKYISKQDLDRWFVNDHILALKAQDAQ</sequence>
<proteinExistence type="predicted"/>
<accession>A0A2K1QKU8</accession>
<feature type="domain" description="Post-SET" evidence="5">
    <location>
        <begin position="146"/>
        <end position="162"/>
    </location>
</feature>
<dbReference type="InterPro" id="IPR003616">
    <property type="entry name" value="Post-SET_dom"/>
</dbReference>
<keyword evidence="2 6" id="KW-0808">Transferase</keyword>
<feature type="compositionally biased region" description="Low complexity" evidence="4">
    <location>
        <begin position="1"/>
        <end position="11"/>
    </location>
</feature>
<evidence type="ECO:0000256" key="4">
    <source>
        <dbReference type="SAM" id="MobiDB-lite"/>
    </source>
</evidence>
<dbReference type="PANTHER" id="PTHR12350:SF19">
    <property type="entry name" value="SET DOMAIN-CONTAINING PROTEIN"/>
    <property type="match status" value="1"/>
</dbReference>
<comment type="caution">
    <text evidence="6">The sequence shown here is derived from an EMBL/GenBank/DDBJ whole genome shotgun (WGS) entry which is preliminary data.</text>
</comment>
<dbReference type="PROSITE" id="PS50868">
    <property type="entry name" value="POST_SET"/>
    <property type="match status" value="1"/>
</dbReference>
<dbReference type="SUPFAM" id="SSF82199">
    <property type="entry name" value="SET domain"/>
    <property type="match status" value="1"/>
</dbReference>
<dbReference type="InterPro" id="IPR046341">
    <property type="entry name" value="SET_dom_sf"/>
</dbReference>
<dbReference type="InParanoid" id="A0A2K1QKU8"/>
<dbReference type="EMBL" id="NKHZ01000068">
    <property type="protein sequence ID" value="PNS15775.1"/>
    <property type="molecule type" value="Genomic_DNA"/>
</dbReference>
<keyword evidence="1 6" id="KW-0489">Methyltransferase</keyword>
<evidence type="ECO:0000313" key="6">
    <source>
        <dbReference type="EMBL" id="PNS15775.1"/>
    </source>
</evidence>
<feature type="region of interest" description="Disordered" evidence="4">
    <location>
        <begin position="1"/>
        <end position="33"/>
    </location>
</feature>
<dbReference type="OrthoDB" id="5984008at2759"/>
<evidence type="ECO:0000256" key="3">
    <source>
        <dbReference type="ARBA" id="ARBA00022691"/>
    </source>
</evidence>
<dbReference type="GO" id="GO:0032259">
    <property type="term" value="P:methylation"/>
    <property type="evidence" value="ECO:0007669"/>
    <property type="project" value="UniProtKB-KW"/>
</dbReference>
<dbReference type="InterPro" id="IPR001214">
    <property type="entry name" value="SET_dom"/>
</dbReference>
<dbReference type="Gene3D" id="2.170.270.10">
    <property type="entry name" value="SET domain"/>
    <property type="match status" value="1"/>
</dbReference>
<keyword evidence="3" id="KW-0949">S-adenosyl-L-methionine</keyword>
<organism evidence="6 7">
    <name type="scientific">Sphaceloma murrayae</name>
    <dbReference type="NCBI Taxonomy" id="2082308"/>
    <lineage>
        <taxon>Eukaryota</taxon>
        <taxon>Fungi</taxon>
        <taxon>Dikarya</taxon>
        <taxon>Ascomycota</taxon>
        <taxon>Pezizomycotina</taxon>
        <taxon>Dothideomycetes</taxon>
        <taxon>Dothideomycetidae</taxon>
        <taxon>Myriangiales</taxon>
        <taxon>Elsinoaceae</taxon>
        <taxon>Sphaceloma</taxon>
    </lineage>
</organism>
<dbReference type="InterPro" id="IPR053201">
    <property type="entry name" value="Flavunoidine_N-MTase"/>
</dbReference>
<dbReference type="AlphaFoldDB" id="A0A2K1QKU8"/>
<gene>
    <name evidence="6" type="ORF">CAC42_4227</name>
</gene>
<evidence type="ECO:0000313" key="7">
    <source>
        <dbReference type="Proteomes" id="UP000243797"/>
    </source>
</evidence>
<dbReference type="STRING" id="2082308.A0A2K1QKU8"/>
<evidence type="ECO:0000259" key="5">
    <source>
        <dbReference type="PROSITE" id="PS50868"/>
    </source>
</evidence>
<keyword evidence="7" id="KW-1185">Reference proteome</keyword>
<dbReference type="Pfam" id="PF00856">
    <property type="entry name" value="SET"/>
    <property type="match status" value="1"/>
</dbReference>
<dbReference type="Proteomes" id="UP000243797">
    <property type="component" value="Unassembled WGS sequence"/>
</dbReference>
<name>A0A2K1QKU8_9PEZI</name>
<evidence type="ECO:0000256" key="1">
    <source>
        <dbReference type="ARBA" id="ARBA00022603"/>
    </source>
</evidence>